<dbReference type="EMBL" id="JACHCE010000001">
    <property type="protein sequence ID" value="MBB5635313.1"/>
    <property type="molecule type" value="Genomic_DNA"/>
</dbReference>
<proteinExistence type="predicted"/>
<sequence length="117" mass="13528">MGISHYGKQKGDWVRLRPLVKDALLAGAWLYHKPTGKWWTPEEFEEYYNSQALCNHDIDQLLENTIIRHASSGIAAGEKQIMNEAIQYSLKVAALKEKLEAFKLKDRLYRESKGKHL</sequence>
<accession>A0A7W8ZJY0</accession>
<gene>
    <name evidence="1" type="ORF">HDE68_001198</name>
</gene>
<dbReference type="Proteomes" id="UP000537204">
    <property type="component" value="Unassembled WGS sequence"/>
</dbReference>
<dbReference type="AlphaFoldDB" id="A0A7W8ZJY0"/>
<evidence type="ECO:0000313" key="1">
    <source>
        <dbReference type="EMBL" id="MBB5635313.1"/>
    </source>
</evidence>
<evidence type="ECO:0000313" key="2">
    <source>
        <dbReference type="Proteomes" id="UP000537204"/>
    </source>
</evidence>
<protein>
    <submittedName>
        <fullName evidence="1">Uncharacterized protein</fullName>
    </submittedName>
</protein>
<dbReference type="RefSeq" id="WP_183879809.1">
    <property type="nucleotide sequence ID" value="NZ_JACHCE010000001.1"/>
</dbReference>
<organism evidence="1 2">
    <name type="scientific">Pedobacter cryoconitis</name>
    <dbReference type="NCBI Taxonomy" id="188932"/>
    <lineage>
        <taxon>Bacteria</taxon>
        <taxon>Pseudomonadati</taxon>
        <taxon>Bacteroidota</taxon>
        <taxon>Sphingobacteriia</taxon>
        <taxon>Sphingobacteriales</taxon>
        <taxon>Sphingobacteriaceae</taxon>
        <taxon>Pedobacter</taxon>
    </lineage>
</organism>
<name>A0A7W8ZJY0_9SPHI</name>
<comment type="caution">
    <text evidence="1">The sequence shown here is derived from an EMBL/GenBank/DDBJ whole genome shotgun (WGS) entry which is preliminary data.</text>
</comment>
<reference evidence="1 2" key="1">
    <citation type="submission" date="2020-08" db="EMBL/GenBank/DDBJ databases">
        <title>Genomic Encyclopedia of Type Strains, Phase IV (KMG-V): Genome sequencing to study the core and pangenomes of soil and plant-associated prokaryotes.</title>
        <authorList>
            <person name="Whitman W."/>
        </authorList>
    </citation>
    <scope>NUCLEOTIDE SEQUENCE [LARGE SCALE GENOMIC DNA]</scope>
    <source>
        <strain evidence="1 2">S3M1</strain>
    </source>
</reference>